<dbReference type="EMBL" id="CM001223">
    <property type="protein sequence ID" value="AES81754.2"/>
    <property type="molecule type" value="Genomic_DNA"/>
</dbReference>
<feature type="region of interest" description="Disordered" evidence="1">
    <location>
        <begin position="134"/>
        <end position="163"/>
    </location>
</feature>
<evidence type="ECO:0000259" key="2">
    <source>
        <dbReference type="SMART" id="SM00333"/>
    </source>
</evidence>
<evidence type="ECO:0000313" key="6">
    <source>
        <dbReference type="Proteomes" id="UP000002051"/>
    </source>
</evidence>
<evidence type="ECO:0000313" key="4">
    <source>
        <dbReference type="EMBL" id="RHN48392.1"/>
    </source>
</evidence>
<organism evidence="3 6">
    <name type="scientific">Medicago truncatula</name>
    <name type="common">Barrel medic</name>
    <name type="synonym">Medicago tribuloides</name>
    <dbReference type="NCBI Taxonomy" id="3880"/>
    <lineage>
        <taxon>Eukaryota</taxon>
        <taxon>Viridiplantae</taxon>
        <taxon>Streptophyta</taxon>
        <taxon>Embryophyta</taxon>
        <taxon>Tracheophyta</taxon>
        <taxon>Spermatophyta</taxon>
        <taxon>Magnoliopsida</taxon>
        <taxon>eudicotyledons</taxon>
        <taxon>Gunneridae</taxon>
        <taxon>Pentapetalae</taxon>
        <taxon>rosids</taxon>
        <taxon>fabids</taxon>
        <taxon>Fabales</taxon>
        <taxon>Fabaceae</taxon>
        <taxon>Papilionoideae</taxon>
        <taxon>50 kb inversion clade</taxon>
        <taxon>NPAAA clade</taxon>
        <taxon>Hologalegina</taxon>
        <taxon>IRL clade</taxon>
        <taxon>Trifolieae</taxon>
        <taxon>Medicago</taxon>
    </lineage>
</organism>
<sequence>MEEGKEENKEGSNSSAARVYDFPGEPAIVIDGVPEIVSGSSSSAVPSSSNALSIVEPHRKLGLGEWFVGRDVQKLFMGRYYSGRVTEYDMESGWYHVEYEDGDSEDLDWLELKEVLSPLEVGISLKTMAQRVVRNSKKSIPKSGKTGARSQNLQIKTKRTRGN</sequence>
<dbReference type="OrthoDB" id="168165at2759"/>
<dbReference type="PaxDb" id="3880-AES81754"/>
<dbReference type="STRING" id="3880.G7L0N9"/>
<reference evidence="4" key="4">
    <citation type="journal article" date="2018" name="Nat. Plants">
        <title>Whole-genome landscape of Medicago truncatula symbiotic genes.</title>
        <authorList>
            <person name="Pecrix Y."/>
            <person name="Gamas P."/>
            <person name="Carrere S."/>
        </authorList>
    </citation>
    <scope>NUCLEOTIDE SEQUENCE</scope>
    <source>
        <tissue evidence="4">Leaves</tissue>
    </source>
</reference>
<dbReference type="KEGG" id="mtr:11427130"/>
<reference evidence="3 6" key="1">
    <citation type="journal article" date="2011" name="Nature">
        <title>The Medicago genome provides insight into the evolution of rhizobial symbioses.</title>
        <authorList>
            <person name="Young N.D."/>
            <person name="Debelle F."/>
            <person name="Oldroyd G.E."/>
            <person name="Geurts R."/>
            <person name="Cannon S.B."/>
            <person name="Udvardi M.K."/>
            <person name="Benedito V.A."/>
            <person name="Mayer K.F."/>
            <person name="Gouzy J."/>
            <person name="Schoof H."/>
            <person name="Van de Peer Y."/>
            <person name="Proost S."/>
            <person name="Cook D.R."/>
            <person name="Meyers B.C."/>
            <person name="Spannagl M."/>
            <person name="Cheung F."/>
            <person name="De Mita S."/>
            <person name="Krishnakumar V."/>
            <person name="Gundlach H."/>
            <person name="Zhou S."/>
            <person name="Mudge J."/>
            <person name="Bharti A.K."/>
            <person name="Murray J.D."/>
            <person name="Naoumkina M.A."/>
            <person name="Rosen B."/>
            <person name="Silverstein K.A."/>
            <person name="Tang H."/>
            <person name="Rombauts S."/>
            <person name="Zhao P.X."/>
            <person name="Zhou P."/>
            <person name="Barbe V."/>
            <person name="Bardou P."/>
            <person name="Bechner M."/>
            <person name="Bellec A."/>
            <person name="Berger A."/>
            <person name="Berges H."/>
            <person name="Bidwell S."/>
            <person name="Bisseling T."/>
            <person name="Choisne N."/>
            <person name="Couloux A."/>
            <person name="Denny R."/>
            <person name="Deshpande S."/>
            <person name="Dai X."/>
            <person name="Doyle J.J."/>
            <person name="Dudez A.M."/>
            <person name="Farmer A.D."/>
            <person name="Fouteau S."/>
            <person name="Franken C."/>
            <person name="Gibelin C."/>
            <person name="Gish J."/>
            <person name="Goldstein S."/>
            <person name="Gonzalez A.J."/>
            <person name="Green P.J."/>
            <person name="Hallab A."/>
            <person name="Hartog M."/>
            <person name="Hua A."/>
            <person name="Humphray S.J."/>
            <person name="Jeong D.H."/>
            <person name="Jing Y."/>
            <person name="Jocker A."/>
            <person name="Kenton S.M."/>
            <person name="Kim D.J."/>
            <person name="Klee K."/>
            <person name="Lai H."/>
            <person name="Lang C."/>
            <person name="Lin S."/>
            <person name="Macmil S.L."/>
            <person name="Magdelenat G."/>
            <person name="Matthews L."/>
            <person name="McCorrison J."/>
            <person name="Monaghan E.L."/>
            <person name="Mun J.H."/>
            <person name="Najar F.Z."/>
            <person name="Nicholson C."/>
            <person name="Noirot C."/>
            <person name="O'Bleness M."/>
            <person name="Paule C.R."/>
            <person name="Poulain J."/>
            <person name="Prion F."/>
            <person name="Qin B."/>
            <person name="Qu C."/>
            <person name="Retzel E.F."/>
            <person name="Riddle C."/>
            <person name="Sallet E."/>
            <person name="Samain S."/>
            <person name="Samson N."/>
            <person name="Sanders I."/>
            <person name="Saurat O."/>
            <person name="Scarpelli C."/>
            <person name="Schiex T."/>
            <person name="Segurens B."/>
            <person name="Severin A.J."/>
            <person name="Sherrier D.J."/>
            <person name="Shi R."/>
            <person name="Sims S."/>
            <person name="Singer S.R."/>
            <person name="Sinharoy S."/>
            <person name="Sterck L."/>
            <person name="Viollet A."/>
            <person name="Wang B.B."/>
            <person name="Wang K."/>
            <person name="Wang M."/>
            <person name="Wang X."/>
            <person name="Warfsmann J."/>
            <person name="Weissenbach J."/>
            <person name="White D.D."/>
            <person name="White J.D."/>
            <person name="Wiley G.B."/>
            <person name="Wincker P."/>
            <person name="Xing Y."/>
            <person name="Yang L."/>
            <person name="Yao Z."/>
            <person name="Ying F."/>
            <person name="Zhai J."/>
            <person name="Zhou L."/>
            <person name="Zuber A."/>
            <person name="Denarie J."/>
            <person name="Dixon R.A."/>
            <person name="May G.D."/>
            <person name="Schwartz D.C."/>
            <person name="Rogers J."/>
            <person name="Quetier F."/>
            <person name="Town C.D."/>
            <person name="Roe B.A."/>
        </authorList>
    </citation>
    <scope>NUCLEOTIDE SEQUENCE [LARGE SCALE GENOMIC DNA]</scope>
    <source>
        <strain evidence="3">A17</strain>
        <strain evidence="5 6">cv. Jemalong A17</strain>
    </source>
</reference>
<reference evidence="3 6" key="2">
    <citation type="journal article" date="2014" name="BMC Genomics">
        <title>An improved genome release (version Mt4.0) for the model legume Medicago truncatula.</title>
        <authorList>
            <person name="Tang H."/>
            <person name="Krishnakumar V."/>
            <person name="Bidwell S."/>
            <person name="Rosen B."/>
            <person name="Chan A."/>
            <person name="Zhou S."/>
            <person name="Gentzbittel L."/>
            <person name="Childs K.L."/>
            <person name="Yandell M."/>
            <person name="Gundlach H."/>
            <person name="Mayer K.F."/>
            <person name="Schwartz D.C."/>
            <person name="Town C.D."/>
        </authorList>
    </citation>
    <scope>GENOME REANNOTATION</scope>
    <source>
        <strain evidence="5 6">cv. Jemalong A17</strain>
    </source>
</reference>
<evidence type="ECO:0000313" key="5">
    <source>
        <dbReference type="EnsemblPlants" id="AES81754"/>
    </source>
</evidence>
<dbReference type="EMBL" id="PSQE01000007">
    <property type="protein sequence ID" value="RHN48392.1"/>
    <property type="molecule type" value="Genomic_DNA"/>
</dbReference>
<dbReference type="eggNOG" id="ENOG502S1VX">
    <property type="taxonomic scope" value="Eukaryota"/>
</dbReference>
<dbReference type="InterPro" id="IPR002999">
    <property type="entry name" value="Tudor"/>
</dbReference>
<dbReference type="CDD" id="cd20401">
    <property type="entry name" value="Tudor_AtPTM-like"/>
    <property type="match status" value="1"/>
</dbReference>
<feature type="domain" description="Tudor" evidence="2">
    <location>
        <begin position="64"/>
        <end position="120"/>
    </location>
</feature>
<accession>A0A0C3WDQ2</accession>
<dbReference type="PANTHER" id="PTHR37384:SF1">
    <property type="entry name" value="OS01G0835600 PROTEIN"/>
    <property type="match status" value="1"/>
</dbReference>
<dbReference type="EnsemblPlants" id="AES81754">
    <property type="protein sequence ID" value="AES81754"/>
    <property type="gene ID" value="MTR_7g100230"/>
</dbReference>
<evidence type="ECO:0000256" key="1">
    <source>
        <dbReference type="SAM" id="MobiDB-lite"/>
    </source>
</evidence>
<accession>G7L0N9</accession>
<dbReference type="Pfam" id="PF21743">
    <property type="entry name" value="PTM_DIR17_Tudor"/>
    <property type="match status" value="1"/>
</dbReference>
<dbReference type="Proteomes" id="UP000002051">
    <property type="component" value="Unassembled WGS sequence"/>
</dbReference>
<keyword evidence="6" id="KW-1185">Reference proteome</keyword>
<protein>
    <submittedName>
        <fullName evidence="4">Putative Tudor domain-containing protein</fullName>
    </submittedName>
</protein>
<dbReference type="SMART" id="SM00333">
    <property type="entry name" value="TUDOR"/>
    <property type="match status" value="1"/>
</dbReference>
<name>G7L0N9_MEDTR</name>
<evidence type="ECO:0000313" key="3">
    <source>
        <dbReference type="EMBL" id="AES81754.2"/>
    </source>
</evidence>
<reference evidence="5" key="3">
    <citation type="submission" date="2015-04" db="UniProtKB">
        <authorList>
            <consortium name="EnsemblPlants"/>
        </authorList>
    </citation>
    <scope>IDENTIFICATION</scope>
    <source>
        <strain evidence="5">cv. Jemalong A17</strain>
    </source>
</reference>
<dbReference type="Gramene" id="rna43104">
    <property type="protein sequence ID" value="RHN48392.1"/>
    <property type="gene ID" value="gene43104"/>
</dbReference>
<proteinExistence type="predicted"/>
<gene>
    <name evidence="5" type="primary">11427130</name>
    <name evidence="3" type="ordered locus">MTR_7g100230</name>
    <name evidence="4" type="ORF">MtrunA17_Chr7g0263291</name>
</gene>
<dbReference type="Proteomes" id="UP000265566">
    <property type="component" value="Chromosome 7"/>
</dbReference>
<dbReference type="AlphaFoldDB" id="G7L0N9"/>
<dbReference type="HOGENOM" id="CLU_134704_0_0_1"/>
<dbReference type="InterPro" id="IPR047365">
    <property type="entry name" value="Tudor_AtPTM-like"/>
</dbReference>
<dbReference type="PANTHER" id="PTHR37384">
    <property type="entry name" value="OS01G0835600 PROTEIN"/>
    <property type="match status" value="1"/>
</dbReference>
<dbReference type="Gene3D" id="2.30.30.140">
    <property type="match status" value="1"/>
</dbReference>